<evidence type="ECO:0000256" key="2">
    <source>
        <dbReference type="ARBA" id="ARBA00022676"/>
    </source>
</evidence>
<keyword evidence="10" id="KW-1185">Reference proteome</keyword>
<evidence type="ECO:0000256" key="6">
    <source>
        <dbReference type="ARBA" id="ARBA00022989"/>
    </source>
</evidence>
<proteinExistence type="predicted"/>
<dbReference type="InterPro" id="IPR029044">
    <property type="entry name" value="Nucleotide-diphossugar_trans"/>
</dbReference>
<dbReference type="InterPro" id="IPR003378">
    <property type="entry name" value="Fringe-like_glycosylTrfase"/>
</dbReference>
<evidence type="ECO:0000256" key="3">
    <source>
        <dbReference type="ARBA" id="ARBA00022679"/>
    </source>
</evidence>
<keyword evidence="7" id="KW-0472">Membrane</keyword>
<reference evidence="9 10" key="2">
    <citation type="submission" date="2018-11" db="EMBL/GenBank/DDBJ databases">
        <authorList>
            <consortium name="Pathogen Informatics"/>
        </authorList>
    </citation>
    <scope>NUCLEOTIDE SEQUENCE [LARGE SCALE GENOMIC DNA]</scope>
</reference>
<sequence>MTAQKFVDSRAAAIYDTWGSQMRAHIRFFVGENTTTSTRRDLPLVRMRGVDDRYPPQKKSFLMLKYMYENLINDYEWFMRADDDLYVKPNKIKAFLRSLNSSERLYIGQAGLGIAKEFGMLGFAEGDNFCMGGTGMIFSRETLKRFAPHVAECLRNLYTTHEDVEVGRCVRKFAQVACTWNYEVRSTRL</sequence>
<gene>
    <name evidence="9" type="ORF">SBAD_LOCUS5483</name>
</gene>
<evidence type="ECO:0000313" key="11">
    <source>
        <dbReference type="WBParaSite" id="SBAD_0000570501-mRNA-1"/>
    </source>
</evidence>
<dbReference type="SUPFAM" id="SSF53448">
    <property type="entry name" value="Nucleotide-diphospho-sugar transferases"/>
    <property type="match status" value="1"/>
</dbReference>
<reference evidence="11" key="1">
    <citation type="submission" date="2016-06" db="UniProtKB">
        <authorList>
            <consortium name="WormBaseParasite"/>
        </authorList>
    </citation>
    <scope>IDENTIFICATION</scope>
</reference>
<organism evidence="11">
    <name type="scientific">Soboliphyme baturini</name>
    <dbReference type="NCBI Taxonomy" id="241478"/>
    <lineage>
        <taxon>Eukaryota</taxon>
        <taxon>Metazoa</taxon>
        <taxon>Ecdysozoa</taxon>
        <taxon>Nematoda</taxon>
        <taxon>Enoplea</taxon>
        <taxon>Dorylaimia</taxon>
        <taxon>Dioctophymatida</taxon>
        <taxon>Dioctophymatoidea</taxon>
        <taxon>Soboliphymatidae</taxon>
        <taxon>Soboliphyme</taxon>
    </lineage>
</organism>
<keyword evidence="4" id="KW-0812">Transmembrane</keyword>
<dbReference type="PANTHER" id="PTHR12369">
    <property type="entry name" value="CHONDROITIN SYNTHASE"/>
    <property type="match status" value="1"/>
</dbReference>
<evidence type="ECO:0000256" key="5">
    <source>
        <dbReference type="ARBA" id="ARBA00022968"/>
    </source>
</evidence>
<accession>A0A183IPD6</accession>
<name>A0A183IPD6_9BILA</name>
<protein>
    <submittedName>
        <fullName evidence="11">Chondroitin sulfate synthase 1</fullName>
    </submittedName>
</protein>
<dbReference type="InterPro" id="IPR051227">
    <property type="entry name" value="CS_glycosyltransferase"/>
</dbReference>
<dbReference type="OrthoDB" id="5857464at2759"/>
<dbReference type="Proteomes" id="UP000270296">
    <property type="component" value="Unassembled WGS sequence"/>
</dbReference>
<comment type="subcellular location">
    <subcellularLocation>
        <location evidence="1">Membrane</location>
        <topology evidence="1">Single-pass type II membrane protein</topology>
    </subcellularLocation>
</comment>
<evidence type="ECO:0000313" key="10">
    <source>
        <dbReference type="Proteomes" id="UP000270296"/>
    </source>
</evidence>
<evidence type="ECO:0000256" key="1">
    <source>
        <dbReference type="ARBA" id="ARBA00004606"/>
    </source>
</evidence>
<dbReference type="PANTHER" id="PTHR12369:SF11">
    <property type="entry name" value="HEXOSYLTRANSFERASE"/>
    <property type="match status" value="1"/>
</dbReference>
<keyword evidence="3" id="KW-0808">Transferase</keyword>
<dbReference type="GO" id="GO:0047238">
    <property type="term" value="F:glucuronosyl-N-acetylgalactosaminyl-proteoglycan 4-beta-N-acetylgalactosaminyltransferase activity"/>
    <property type="evidence" value="ECO:0007669"/>
    <property type="project" value="TreeGrafter"/>
</dbReference>
<dbReference type="AlphaFoldDB" id="A0A183IPD6"/>
<keyword evidence="5" id="KW-0735">Signal-anchor</keyword>
<dbReference type="GO" id="GO:0016020">
    <property type="term" value="C:membrane"/>
    <property type="evidence" value="ECO:0007669"/>
    <property type="project" value="UniProtKB-SubCell"/>
</dbReference>
<dbReference type="Pfam" id="PF02434">
    <property type="entry name" value="Fringe"/>
    <property type="match status" value="1"/>
</dbReference>
<evidence type="ECO:0000259" key="8">
    <source>
        <dbReference type="Pfam" id="PF02434"/>
    </source>
</evidence>
<dbReference type="EMBL" id="UZAM01009026">
    <property type="protein sequence ID" value="VDP07364.1"/>
    <property type="molecule type" value="Genomic_DNA"/>
</dbReference>
<keyword evidence="2" id="KW-0328">Glycosyltransferase</keyword>
<evidence type="ECO:0000313" key="9">
    <source>
        <dbReference type="EMBL" id="VDP07364.1"/>
    </source>
</evidence>
<dbReference type="Gene3D" id="3.90.550.50">
    <property type="match status" value="1"/>
</dbReference>
<evidence type="ECO:0000256" key="4">
    <source>
        <dbReference type="ARBA" id="ARBA00022692"/>
    </source>
</evidence>
<evidence type="ECO:0000256" key="7">
    <source>
        <dbReference type="ARBA" id="ARBA00023136"/>
    </source>
</evidence>
<keyword evidence="6" id="KW-1133">Transmembrane helix</keyword>
<dbReference type="WBParaSite" id="SBAD_0000570501-mRNA-1">
    <property type="protein sequence ID" value="SBAD_0000570501-mRNA-1"/>
    <property type="gene ID" value="SBAD_0000570501"/>
</dbReference>
<feature type="domain" description="Fringe-like glycosyltransferase" evidence="8">
    <location>
        <begin position="2"/>
        <end position="179"/>
    </location>
</feature>